<name>A0A7W9EP61_9SPHN</name>
<evidence type="ECO:0000313" key="1">
    <source>
        <dbReference type="EMBL" id="MBB5705283.1"/>
    </source>
</evidence>
<sequence length="31" mass="3556">MIKEIGSSTFESCSRAPMAMRRLDRSDAFVY</sequence>
<evidence type="ECO:0000313" key="2">
    <source>
        <dbReference type="Proteomes" id="UP000537161"/>
    </source>
</evidence>
<proteinExistence type="predicted"/>
<dbReference type="Proteomes" id="UP000537161">
    <property type="component" value="Unassembled WGS sequence"/>
</dbReference>
<gene>
    <name evidence="1" type="ORF">FHR21_000608</name>
</gene>
<comment type="caution">
    <text evidence="1">The sequence shown here is derived from an EMBL/GenBank/DDBJ whole genome shotgun (WGS) entry which is preliminary data.</text>
</comment>
<keyword evidence="2" id="KW-1185">Reference proteome</keyword>
<accession>A0A7W9EP61</accession>
<reference evidence="1 2" key="1">
    <citation type="submission" date="2020-08" db="EMBL/GenBank/DDBJ databases">
        <title>Genomic Encyclopedia of Type Strains, Phase IV (KMG-IV): sequencing the most valuable type-strain genomes for metagenomic binning, comparative biology and taxonomic classification.</title>
        <authorList>
            <person name="Goeker M."/>
        </authorList>
    </citation>
    <scope>NUCLEOTIDE SEQUENCE [LARGE SCALE GENOMIC DNA]</scope>
    <source>
        <strain evidence="1 2">DSM 27163</strain>
    </source>
</reference>
<organism evidence="1 2">
    <name type="scientific">Sphingopyxis panaciterrulae</name>
    <dbReference type="NCBI Taxonomy" id="462372"/>
    <lineage>
        <taxon>Bacteria</taxon>
        <taxon>Pseudomonadati</taxon>
        <taxon>Pseudomonadota</taxon>
        <taxon>Alphaproteobacteria</taxon>
        <taxon>Sphingomonadales</taxon>
        <taxon>Sphingomonadaceae</taxon>
        <taxon>Sphingopyxis</taxon>
    </lineage>
</organism>
<protein>
    <submittedName>
        <fullName evidence="1">Uncharacterized protein</fullName>
    </submittedName>
</protein>
<dbReference type="EMBL" id="JACIJH010000001">
    <property type="protein sequence ID" value="MBB5705283.1"/>
    <property type="molecule type" value="Genomic_DNA"/>
</dbReference>
<dbReference type="AlphaFoldDB" id="A0A7W9EP61"/>